<reference evidence="2 3" key="1">
    <citation type="submission" date="2016-07" db="EMBL/GenBank/DDBJ databases">
        <title>Comparative genomics of the entomopathogenic fungus Beauveria bassiana.</title>
        <authorList>
            <person name="Valero Jimenez C.A."/>
            <person name="Zwaan B.J."/>
            <person name="Van Kan J.A."/>
            <person name="Takken W."/>
            <person name="Debets A.J."/>
            <person name="Schoustra S.E."/>
            <person name="Koenraadt C.J."/>
        </authorList>
    </citation>
    <scope>NUCLEOTIDE SEQUENCE [LARGE SCALE GENOMIC DNA]</scope>
    <source>
        <strain evidence="2 3">ARSEF 8028</strain>
    </source>
</reference>
<gene>
    <name evidence="2" type="ORF">BB8028_0004g13420</name>
</gene>
<feature type="chain" id="PRO_5015466190" evidence="1">
    <location>
        <begin position="19"/>
        <end position="70"/>
    </location>
</feature>
<protein>
    <submittedName>
        <fullName evidence="2">Uncharacterized protein</fullName>
    </submittedName>
</protein>
<name>A0A2S7YEV8_BEABA</name>
<feature type="signal peptide" evidence="1">
    <location>
        <begin position="1"/>
        <end position="18"/>
    </location>
</feature>
<proteinExistence type="predicted"/>
<evidence type="ECO:0000313" key="2">
    <source>
        <dbReference type="EMBL" id="PQK14412.1"/>
    </source>
</evidence>
<keyword evidence="1" id="KW-0732">Signal</keyword>
<dbReference type="AlphaFoldDB" id="A0A2S7YEV8"/>
<evidence type="ECO:0000256" key="1">
    <source>
        <dbReference type="SAM" id="SignalP"/>
    </source>
</evidence>
<evidence type="ECO:0000313" key="3">
    <source>
        <dbReference type="Proteomes" id="UP000237441"/>
    </source>
</evidence>
<dbReference type="EMBL" id="JRHA01000004">
    <property type="protein sequence ID" value="PQK14412.1"/>
    <property type="molecule type" value="Genomic_DNA"/>
</dbReference>
<sequence length="70" mass="7363">MKSAIAYMMLGLPTFGLCQVGPRNPCVAVGATCDPIIPSFCQGRYNVPINLPCGPRGIAGVGCCWHAPRN</sequence>
<dbReference type="OrthoDB" id="4903289at2759"/>
<organism evidence="2 3">
    <name type="scientific">Beauveria bassiana</name>
    <name type="common">White muscardine disease fungus</name>
    <name type="synonym">Tritirachium shiotae</name>
    <dbReference type="NCBI Taxonomy" id="176275"/>
    <lineage>
        <taxon>Eukaryota</taxon>
        <taxon>Fungi</taxon>
        <taxon>Dikarya</taxon>
        <taxon>Ascomycota</taxon>
        <taxon>Pezizomycotina</taxon>
        <taxon>Sordariomycetes</taxon>
        <taxon>Hypocreomycetidae</taxon>
        <taxon>Hypocreales</taxon>
        <taxon>Cordycipitaceae</taxon>
        <taxon>Beauveria</taxon>
    </lineage>
</organism>
<comment type="caution">
    <text evidence="2">The sequence shown here is derived from an EMBL/GenBank/DDBJ whole genome shotgun (WGS) entry which is preliminary data.</text>
</comment>
<accession>A0A2S7YEV8</accession>
<dbReference type="Proteomes" id="UP000237441">
    <property type="component" value="Unassembled WGS sequence"/>
</dbReference>